<sequence>MSVPGRAAGPGGGAGAPGPAAEGCRPGFVRPNFAALSRELAQARARWAAQGLSAYSYEVRQVAAPVLLPATRVTVRDGAVVALNLVPGEAGQPSPLARLTVEGRFDSLAQTLRYQATLPCPEVRIRYDPALGLPVYLYSGRGDKGIADGFGEWTVSRFTPLP</sequence>
<dbReference type="InterPro" id="IPR046172">
    <property type="entry name" value="DUF6174"/>
</dbReference>
<dbReference type="EMBL" id="JBHSWB010000001">
    <property type="protein sequence ID" value="MFC6662293.1"/>
    <property type="molecule type" value="Genomic_DNA"/>
</dbReference>
<proteinExistence type="predicted"/>
<dbReference type="Proteomes" id="UP001596317">
    <property type="component" value="Unassembled WGS sequence"/>
</dbReference>
<evidence type="ECO:0000313" key="2">
    <source>
        <dbReference type="Proteomes" id="UP001596317"/>
    </source>
</evidence>
<organism evidence="1 2">
    <name type="scientific">Deinococcus multiflagellatus</name>
    <dbReference type="NCBI Taxonomy" id="1656887"/>
    <lineage>
        <taxon>Bacteria</taxon>
        <taxon>Thermotogati</taxon>
        <taxon>Deinococcota</taxon>
        <taxon>Deinococci</taxon>
        <taxon>Deinococcales</taxon>
        <taxon>Deinococcaceae</taxon>
        <taxon>Deinococcus</taxon>
    </lineage>
</organism>
<protein>
    <submittedName>
        <fullName evidence="1">DUF6174 domain-containing protein</fullName>
    </submittedName>
</protein>
<reference evidence="2" key="1">
    <citation type="journal article" date="2019" name="Int. J. Syst. Evol. Microbiol.">
        <title>The Global Catalogue of Microorganisms (GCM) 10K type strain sequencing project: providing services to taxonomists for standard genome sequencing and annotation.</title>
        <authorList>
            <consortium name="The Broad Institute Genomics Platform"/>
            <consortium name="The Broad Institute Genome Sequencing Center for Infectious Disease"/>
            <person name="Wu L."/>
            <person name="Ma J."/>
        </authorList>
    </citation>
    <scope>NUCLEOTIDE SEQUENCE [LARGE SCALE GENOMIC DNA]</scope>
    <source>
        <strain evidence="2">CCUG 63830</strain>
    </source>
</reference>
<keyword evidence="2" id="KW-1185">Reference proteome</keyword>
<dbReference type="RefSeq" id="WP_380058042.1">
    <property type="nucleotide sequence ID" value="NZ_JBHSWB010000001.1"/>
</dbReference>
<comment type="caution">
    <text evidence="1">The sequence shown here is derived from an EMBL/GenBank/DDBJ whole genome shotgun (WGS) entry which is preliminary data.</text>
</comment>
<evidence type="ECO:0000313" key="1">
    <source>
        <dbReference type="EMBL" id="MFC6662293.1"/>
    </source>
</evidence>
<name>A0ABW1ZN67_9DEIO</name>
<accession>A0ABW1ZN67</accession>
<gene>
    <name evidence="1" type="ORF">ACFP90_19675</name>
</gene>
<dbReference type="Pfam" id="PF19671">
    <property type="entry name" value="DUF6174"/>
    <property type="match status" value="1"/>
</dbReference>